<organism evidence="1 2">
    <name type="scientific">Pyrodictium delaneyi</name>
    <dbReference type="NCBI Taxonomy" id="1273541"/>
    <lineage>
        <taxon>Archaea</taxon>
        <taxon>Thermoproteota</taxon>
        <taxon>Thermoprotei</taxon>
        <taxon>Desulfurococcales</taxon>
        <taxon>Pyrodictiaceae</taxon>
        <taxon>Pyrodictium</taxon>
    </lineage>
</organism>
<accession>A0A211YRD4</accession>
<evidence type="ECO:0000313" key="1">
    <source>
        <dbReference type="EMBL" id="OWJ55618.1"/>
    </source>
</evidence>
<dbReference type="Proteomes" id="UP000196694">
    <property type="component" value="Unassembled WGS sequence"/>
</dbReference>
<gene>
    <name evidence="1" type="ORF">Pdsh_02190</name>
</gene>
<keyword evidence="2" id="KW-1185">Reference proteome</keyword>
<dbReference type="AlphaFoldDB" id="A0A211YRD4"/>
<evidence type="ECO:0000313" key="2">
    <source>
        <dbReference type="Proteomes" id="UP000196694"/>
    </source>
</evidence>
<proteinExistence type="predicted"/>
<reference evidence="1 2" key="1">
    <citation type="submission" date="2017-05" db="EMBL/GenBank/DDBJ databases">
        <title>The draft genome of the hyperthermophilic archaeon 'Pyrodictium delaneyi strain Hulk', an iron and nitrate reducer, reveals the capacity for sulfate reduction.</title>
        <authorList>
            <person name="Demey L.M."/>
            <person name="Miller C."/>
            <person name="Manzella M."/>
            <person name="Reguera G."/>
            <person name="Kashefi K."/>
        </authorList>
    </citation>
    <scope>NUCLEOTIDE SEQUENCE [LARGE SCALE GENOMIC DNA]</scope>
    <source>
        <strain evidence="1 2">Hulk</strain>
    </source>
</reference>
<sequence>MIPVSAPGPTGDYGFAVKELLEYLRNKGQIWSAAQLASILAIDHYVRSRYRVDLGLQKLVDDWVRHSVIEAARFETVAQRNASVVAKLAAQVNYVEEQGTRTKFLPFSRRTSREKQ</sequence>
<protein>
    <submittedName>
        <fullName evidence="1">Uncharacterized protein</fullName>
    </submittedName>
</protein>
<name>A0A211YRD4_9CREN</name>
<comment type="caution">
    <text evidence="1">The sequence shown here is derived from an EMBL/GenBank/DDBJ whole genome shotgun (WGS) entry which is preliminary data.</text>
</comment>
<dbReference type="EMBL" id="NCQP01000001">
    <property type="protein sequence ID" value="OWJ55618.1"/>
    <property type="molecule type" value="Genomic_DNA"/>
</dbReference>